<name>A0ABV4UJE8_9RHOO</name>
<evidence type="ECO:0000256" key="5">
    <source>
        <dbReference type="ARBA" id="ARBA00022960"/>
    </source>
</evidence>
<evidence type="ECO:0000256" key="1">
    <source>
        <dbReference type="ARBA" id="ARBA00004651"/>
    </source>
</evidence>
<reference evidence="10" key="1">
    <citation type="submission" date="2024-06" db="EMBL/GenBank/DDBJ databases">
        <title>Radixoralia hellwigii gen. nov., sp nov., isolated from a root canal in the human oral cavity.</title>
        <authorList>
            <person name="Bartsch S."/>
            <person name="Wittmer A."/>
            <person name="Schulz A.-K."/>
            <person name="Neumann-Schaal M."/>
            <person name="Wolf J."/>
            <person name="Gronow S."/>
            <person name="Tennert C."/>
            <person name="Haecker G."/>
            <person name="Cieplik F."/>
            <person name="Al-Ahmad A."/>
        </authorList>
    </citation>
    <scope>NUCLEOTIDE SEQUENCE [LARGE SCALE GENOMIC DNA]</scope>
    <source>
        <strain evidence="10">Wk13</strain>
    </source>
</reference>
<sequence>MQATHASSRILQPANPWFIRLSLLVALLLNFMPTSSWLWIPDWVALTLVFWCVREPRYVGMGYAFLFGLAMDVADASLMGQHALAYVIIAYLAMLLSRRILWFSLGQQALHALPLLLIAPAVQLAVRLPLGVEFPGLPYFAGPCIAAALWPLLTFILLLPQYQPIERDANRPI</sequence>
<evidence type="ECO:0000313" key="9">
    <source>
        <dbReference type="EMBL" id="MFA9950970.1"/>
    </source>
</evidence>
<dbReference type="InterPro" id="IPR026034">
    <property type="entry name" value="MreD_proteobac"/>
</dbReference>
<dbReference type="PANTHER" id="PTHR37484:SF1">
    <property type="entry name" value="ROD SHAPE-DETERMINING PROTEIN MRED"/>
    <property type="match status" value="1"/>
</dbReference>
<comment type="caution">
    <text evidence="9">The sequence shown here is derived from an EMBL/GenBank/DDBJ whole genome shotgun (WGS) entry which is preliminary data.</text>
</comment>
<evidence type="ECO:0000313" key="10">
    <source>
        <dbReference type="Proteomes" id="UP001574673"/>
    </source>
</evidence>
<protein>
    <submittedName>
        <fullName evidence="9">Rod shape-determining protein MreD</fullName>
    </submittedName>
</protein>
<evidence type="ECO:0000256" key="4">
    <source>
        <dbReference type="ARBA" id="ARBA00022692"/>
    </source>
</evidence>
<dbReference type="RefSeq" id="WP_418892056.1">
    <property type="nucleotide sequence ID" value="NZ_JBEUWX010000003.1"/>
</dbReference>
<dbReference type="Pfam" id="PF04093">
    <property type="entry name" value="MreD"/>
    <property type="match status" value="1"/>
</dbReference>
<keyword evidence="5" id="KW-0133">Cell shape</keyword>
<dbReference type="PIRSF" id="PIRSF018472">
    <property type="entry name" value="MreD_proteobac"/>
    <property type="match status" value="1"/>
</dbReference>
<comment type="subcellular location">
    <subcellularLocation>
        <location evidence="1">Cell membrane</location>
        <topology evidence="1">Multi-pass membrane protein</topology>
    </subcellularLocation>
</comment>
<evidence type="ECO:0000256" key="2">
    <source>
        <dbReference type="ARBA" id="ARBA00007776"/>
    </source>
</evidence>
<feature type="transmembrane region" description="Helical" evidence="8">
    <location>
        <begin position="78"/>
        <end position="97"/>
    </location>
</feature>
<proteinExistence type="inferred from homology"/>
<feature type="transmembrane region" description="Helical" evidence="8">
    <location>
        <begin position="21"/>
        <end position="40"/>
    </location>
</feature>
<dbReference type="NCBIfam" id="TIGR03426">
    <property type="entry name" value="shape_MreD"/>
    <property type="match status" value="1"/>
</dbReference>
<evidence type="ECO:0000256" key="3">
    <source>
        <dbReference type="ARBA" id="ARBA00022475"/>
    </source>
</evidence>
<dbReference type="Proteomes" id="UP001574673">
    <property type="component" value="Unassembled WGS sequence"/>
</dbReference>
<keyword evidence="6 8" id="KW-1133">Transmembrane helix</keyword>
<evidence type="ECO:0000256" key="6">
    <source>
        <dbReference type="ARBA" id="ARBA00022989"/>
    </source>
</evidence>
<evidence type="ECO:0000256" key="7">
    <source>
        <dbReference type="ARBA" id="ARBA00023136"/>
    </source>
</evidence>
<keyword evidence="4 8" id="KW-0812">Transmembrane</keyword>
<keyword evidence="7 8" id="KW-0472">Membrane</keyword>
<keyword evidence="3" id="KW-1003">Cell membrane</keyword>
<comment type="similarity">
    <text evidence="2">Belongs to the MreD family.</text>
</comment>
<feature type="transmembrane region" description="Helical" evidence="8">
    <location>
        <begin position="136"/>
        <end position="159"/>
    </location>
</feature>
<organism evidence="9 10">
    <name type="scientific">Dentiradicibacter hellwigii</name>
    <dbReference type="NCBI Taxonomy" id="3149053"/>
    <lineage>
        <taxon>Bacteria</taxon>
        <taxon>Pseudomonadati</taxon>
        <taxon>Pseudomonadota</taxon>
        <taxon>Betaproteobacteria</taxon>
        <taxon>Rhodocyclales</taxon>
        <taxon>Rhodocyclaceae</taxon>
        <taxon>Dentiradicibacter</taxon>
    </lineage>
</organism>
<evidence type="ECO:0000256" key="8">
    <source>
        <dbReference type="SAM" id="Phobius"/>
    </source>
</evidence>
<feature type="transmembrane region" description="Helical" evidence="8">
    <location>
        <begin position="109"/>
        <end position="130"/>
    </location>
</feature>
<dbReference type="EMBL" id="JBEUWX010000003">
    <property type="protein sequence ID" value="MFA9950970.1"/>
    <property type="molecule type" value="Genomic_DNA"/>
</dbReference>
<gene>
    <name evidence="9" type="primary">mreD</name>
    <name evidence="9" type="ORF">ABCS64_11645</name>
</gene>
<dbReference type="PANTHER" id="PTHR37484">
    <property type="entry name" value="ROD SHAPE-DETERMINING PROTEIN MRED"/>
    <property type="match status" value="1"/>
</dbReference>
<keyword evidence="10" id="KW-1185">Reference proteome</keyword>
<dbReference type="InterPro" id="IPR007227">
    <property type="entry name" value="Cell_shape_determining_MreD"/>
</dbReference>
<accession>A0ABV4UJE8</accession>